<reference evidence="2 3" key="1">
    <citation type="submission" date="2024-10" db="EMBL/GenBank/DDBJ databases">
        <title>The Natural Products Discovery Center: Release of the First 8490 Sequenced Strains for Exploring Actinobacteria Biosynthetic Diversity.</title>
        <authorList>
            <person name="Kalkreuter E."/>
            <person name="Kautsar S.A."/>
            <person name="Yang D."/>
            <person name="Bader C.D."/>
            <person name="Teijaro C.N."/>
            <person name="Fluegel L."/>
            <person name="Davis C.M."/>
            <person name="Simpson J.R."/>
            <person name="Lauterbach L."/>
            <person name="Steele A.D."/>
            <person name="Gui C."/>
            <person name="Meng S."/>
            <person name="Li G."/>
            <person name="Viehrig K."/>
            <person name="Ye F."/>
            <person name="Su P."/>
            <person name="Kiefer A.F."/>
            <person name="Nichols A."/>
            <person name="Cepeda A.J."/>
            <person name="Yan W."/>
            <person name="Fan B."/>
            <person name="Jiang Y."/>
            <person name="Adhikari A."/>
            <person name="Zheng C.-J."/>
            <person name="Schuster L."/>
            <person name="Cowan T.M."/>
            <person name="Smanski M.J."/>
            <person name="Chevrette M.G."/>
            <person name="De Carvalho L.P.S."/>
            <person name="Shen B."/>
        </authorList>
    </citation>
    <scope>NUCLEOTIDE SEQUENCE [LARGE SCALE GENOMIC DNA]</scope>
    <source>
        <strain evidence="2 3">NPDC087581</strain>
    </source>
</reference>
<dbReference type="RefSeq" id="WP_401379859.1">
    <property type="nucleotide sequence ID" value="NZ_JBIUWZ010000002.1"/>
</dbReference>
<keyword evidence="3" id="KW-1185">Reference proteome</keyword>
<name>A0ABW8DTI3_9PSED</name>
<protein>
    <submittedName>
        <fullName evidence="2">P-loop NTPase fold protein</fullName>
    </submittedName>
</protein>
<dbReference type="EMBL" id="JBIUWZ010000002">
    <property type="protein sequence ID" value="MFJ2676910.1"/>
    <property type="molecule type" value="Genomic_DNA"/>
</dbReference>
<evidence type="ECO:0000313" key="2">
    <source>
        <dbReference type="EMBL" id="MFJ2676910.1"/>
    </source>
</evidence>
<accession>A0ABW8DTI3</accession>
<evidence type="ECO:0000259" key="1">
    <source>
        <dbReference type="Pfam" id="PF07693"/>
    </source>
</evidence>
<organism evidence="2 3">
    <name type="scientific">Pseudomonas sivasensis</name>
    <dbReference type="NCBI Taxonomy" id="1880678"/>
    <lineage>
        <taxon>Bacteria</taxon>
        <taxon>Pseudomonadati</taxon>
        <taxon>Pseudomonadota</taxon>
        <taxon>Gammaproteobacteria</taxon>
        <taxon>Pseudomonadales</taxon>
        <taxon>Pseudomonadaceae</taxon>
        <taxon>Pseudomonas</taxon>
    </lineage>
</organism>
<dbReference type="InterPro" id="IPR027417">
    <property type="entry name" value="P-loop_NTPase"/>
</dbReference>
<evidence type="ECO:0000313" key="3">
    <source>
        <dbReference type="Proteomes" id="UP001617213"/>
    </source>
</evidence>
<dbReference type="Gene3D" id="3.40.50.300">
    <property type="entry name" value="P-loop containing nucleotide triphosphate hydrolases"/>
    <property type="match status" value="1"/>
</dbReference>
<dbReference type="SUPFAM" id="SSF52540">
    <property type="entry name" value="P-loop containing nucleoside triphosphate hydrolases"/>
    <property type="match status" value="1"/>
</dbReference>
<proteinExistence type="predicted"/>
<dbReference type="Pfam" id="PF07693">
    <property type="entry name" value="KAP_NTPase"/>
    <property type="match status" value="1"/>
</dbReference>
<feature type="domain" description="KAP NTPase" evidence="1">
    <location>
        <begin position="27"/>
        <end position="89"/>
    </location>
</feature>
<gene>
    <name evidence="2" type="ORF">ACIOWJ_02220</name>
</gene>
<comment type="caution">
    <text evidence="2">The sequence shown here is derived from an EMBL/GenBank/DDBJ whole genome shotgun (WGS) entry which is preliminary data.</text>
</comment>
<dbReference type="InterPro" id="IPR011646">
    <property type="entry name" value="KAP_P-loop"/>
</dbReference>
<sequence length="608" mass="69459">MNNESPPKADSLCSQSHLKGYLEYYKHLTNPEYAVLVTGDWGSGKTHQIKQILNEKEIYYISLFGSQTTEEIYSTVYAKMHPGLSITKKVAKSTDGAGAGPVNVGGLVAGLANAIIRDHVKNDKIIVFDDLERSKIDTNDLLGIFNKYVEHHKCRVIVLAHDKKIAETFKGSKEKVFGQTIVITPQTSQAFDSFAENIKNTATAEIIKKLKQVILDIFNESETHSLRILKHSVEDLSRLLDILTTPYKSNEEALYEFSSLFVALSLEVRAGRLDEDNLKDRSNIIFRYQMAASRDSKTERPVIYDAVERYKSIDLGNRILNDNVLIMLLIKGIYSPSLVHDSLNESLYFTKAADLPAWMVFMKFDELSEPESRDAAEKLISQFEAREITTPGEIFHLFALRFLLSEMTLIPESLKEVEEDCIKYIEDLLEQNKVKPLRANFQVWGEAFSDSFGGFAYWVEESYKPHFSRVTDHFREAESRATIRSYPEFAKTLITLISSDGAKFAEKISLTNSVNNEFANIDIMPSIEPIDFVQEWMGSPAQNWRHIGRGLEQRYASGQLSSYLKSERAWITEVIRLIDRERDKSTQFRKKRLSRVLSSNLRDLARRH</sequence>
<dbReference type="Proteomes" id="UP001617213">
    <property type="component" value="Unassembled WGS sequence"/>
</dbReference>